<evidence type="ECO:0000313" key="2">
    <source>
        <dbReference type="Proteomes" id="UP001268542"/>
    </source>
</evidence>
<keyword evidence="2" id="KW-1185">Reference proteome</keyword>
<dbReference type="RefSeq" id="WP_315730549.1">
    <property type="nucleotide sequence ID" value="NZ_JAVYII010000001.1"/>
</dbReference>
<dbReference type="InterPro" id="IPR017686">
    <property type="entry name" value="Phg/plasmid-like_prot"/>
</dbReference>
<dbReference type="NCBIfam" id="TIGR03299">
    <property type="entry name" value="LGT_TIGR03299"/>
    <property type="match status" value="1"/>
</dbReference>
<comment type="caution">
    <text evidence="1">The sequence shown here is derived from an EMBL/GenBank/DDBJ whole genome shotgun (WGS) entry which is preliminary data.</text>
</comment>
<reference evidence="1 2" key="1">
    <citation type="submission" date="2023-08" db="EMBL/GenBank/DDBJ databases">
        <title>Nocardioides seae sp. nov., a bacterium isolated from a soil.</title>
        <authorList>
            <person name="Wang X."/>
        </authorList>
    </citation>
    <scope>NUCLEOTIDE SEQUENCE [LARGE SCALE GENOMIC DNA]</scope>
    <source>
        <strain evidence="1 2">YZH12</strain>
    </source>
</reference>
<dbReference type="Proteomes" id="UP001268542">
    <property type="component" value="Unassembled WGS sequence"/>
</dbReference>
<dbReference type="EMBL" id="JAVYII010000001">
    <property type="protein sequence ID" value="MDT9591587.1"/>
    <property type="molecule type" value="Genomic_DNA"/>
</dbReference>
<dbReference type="InterPro" id="IPR026325">
    <property type="entry name" value="DUF932"/>
</dbReference>
<evidence type="ECO:0000313" key="1">
    <source>
        <dbReference type="EMBL" id="MDT9591587.1"/>
    </source>
</evidence>
<dbReference type="Pfam" id="PF06067">
    <property type="entry name" value="DUF932"/>
    <property type="match status" value="1"/>
</dbReference>
<organism evidence="1 2">
    <name type="scientific">Nocardioides imazamoxiresistens</name>
    <dbReference type="NCBI Taxonomy" id="3231893"/>
    <lineage>
        <taxon>Bacteria</taxon>
        <taxon>Bacillati</taxon>
        <taxon>Actinomycetota</taxon>
        <taxon>Actinomycetes</taxon>
        <taxon>Propionibacteriales</taxon>
        <taxon>Nocardioidaceae</taxon>
        <taxon>Nocardioides</taxon>
    </lineage>
</organism>
<proteinExistence type="predicted"/>
<sequence>MSRESLSDLNTRTLIGNTDARGTAWHYRADLQAEEPNHYPGPIPVEDVRRRLFDWHAISVPVATELPADLQTMTHLDQNGHPARWSYLNERQAICRDDTFEVMGIFAQGYAMHQYDEWLVATVADILDSDLAISSAGLLRSGAIAWVEVSMPESIITPEGVEFRPNLLATTSFDGSIATTFKRTITDVVCDNTRETALAERGPTFKVKHSRHSTTRLSDAREALQVVHSVAESFAAEIHRLCQTTVSQREWSKFLDRHVPIVDKHGARLTGRARSIADKKRARLDELYRHDIRVAPWAGTAHGVLQAVNTFEHHDATVRGATRPERNMLRAVTGEWARIDSEALQSLHAVLA</sequence>
<name>A0ABU3PQU8_9ACTN</name>
<gene>
    <name evidence="1" type="ORF">RDV89_00815</name>
</gene>
<protein>
    <submittedName>
        <fullName evidence="1">DUF932 domain-containing protein</fullName>
    </submittedName>
</protein>
<accession>A0ABU3PQU8</accession>